<dbReference type="InterPro" id="IPR013785">
    <property type="entry name" value="Aldolase_TIM"/>
</dbReference>
<organism evidence="2 3">
    <name type="scientific">Brevundimonas staleyi</name>
    <dbReference type="NCBI Taxonomy" id="74326"/>
    <lineage>
        <taxon>Bacteria</taxon>
        <taxon>Pseudomonadati</taxon>
        <taxon>Pseudomonadota</taxon>
        <taxon>Alphaproteobacteria</taxon>
        <taxon>Caulobacterales</taxon>
        <taxon>Caulobacteraceae</taxon>
        <taxon>Brevundimonas</taxon>
    </lineage>
</organism>
<feature type="domain" description="AFP-like" evidence="1">
    <location>
        <begin position="282"/>
        <end position="338"/>
    </location>
</feature>
<dbReference type="PANTHER" id="PTHR42966:SF1">
    <property type="entry name" value="SIALIC ACID SYNTHASE"/>
    <property type="match status" value="1"/>
</dbReference>
<dbReference type="NCBIfam" id="TIGR03569">
    <property type="entry name" value="NeuB_NnaB"/>
    <property type="match status" value="1"/>
</dbReference>
<keyword evidence="3" id="KW-1185">Reference proteome</keyword>
<dbReference type="EC" id="2.5.1.56" evidence="2"/>
<dbReference type="SUPFAM" id="SSF51269">
    <property type="entry name" value="AFP III-like domain"/>
    <property type="match status" value="1"/>
</dbReference>
<dbReference type="RefSeq" id="WP_374037709.1">
    <property type="nucleotide sequence ID" value="NZ_CP169082.1"/>
</dbReference>
<dbReference type="Proteomes" id="UP001596152">
    <property type="component" value="Unassembled WGS sequence"/>
</dbReference>
<dbReference type="Pfam" id="PF08666">
    <property type="entry name" value="SAF"/>
    <property type="match status" value="1"/>
</dbReference>
<evidence type="ECO:0000313" key="2">
    <source>
        <dbReference type="EMBL" id="MFC5344749.1"/>
    </source>
</evidence>
<dbReference type="SMART" id="SM00858">
    <property type="entry name" value="SAF"/>
    <property type="match status" value="1"/>
</dbReference>
<dbReference type="CDD" id="cd11615">
    <property type="entry name" value="SAF_NeuB_like"/>
    <property type="match status" value="1"/>
</dbReference>
<dbReference type="Pfam" id="PF03102">
    <property type="entry name" value="NeuB"/>
    <property type="match status" value="1"/>
</dbReference>
<reference evidence="3" key="1">
    <citation type="journal article" date="2019" name="Int. J. Syst. Evol. Microbiol.">
        <title>The Global Catalogue of Microorganisms (GCM) 10K type strain sequencing project: providing services to taxonomists for standard genome sequencing and annotation.</title>
        <authorList>
            <consortium name="The Broad Institute Genomics Platform"/>
            <consortium name="The Broad Institute Genome Sequencing Center for Infectious Disease"/>
            <person name="Wu L."/>
            <person name="Ma J."/>
        </authorList>
    </citation>
    <scope>NUCLEOTIDE SEQUENCE [LARGE SCALE GENOMIC DNA]</scope>
    <source>
        <strain evidence="3">JCM 12125</strain>
    </source>
</reference>
<keyword evidence="2" id="KW-0808">Transferase</keyword>
<dbReference type="InterPro" id="IPR051690">
    <property type="entry name" value="PseI-like"/>
</dbReference>
<dbReference type="GO" id="GO:0050462">
    <property type="term" value="F:N-acetylneuraminate synthase activity"/>
    <property type="evidence" value="ECO:0007669"/>
    <property type="project" value="UniProtKB-EC"/>
</dbReference>
<accession>A0ABW0FTG0</accession>
<protein>
    <submittedName>
        <fullName evidence="2">N-acetylneuraminate synthase</fullName>
        <ecNumber evidence="2">2.5.1.56</ecNumber>
    </submittedName>
</protein>
<dbReference type="InterPro" id="IPR057736">
    <property type="entry name" value="SAF_PseI/NeuA/NeuB"/>
</dbReference>
<proteinExistence type="predicted"/>
<sequence length="338" mass="35242">MSVVFIAEAGVNHNGDLDLALKLVDVARAAGADAVKFQTFKSGAISTPEAPMAEYQKARDGAASQAEMLKRLELPDADFARIADHCRAVGIEFMSSPFDIDSARMLAGIGMKRFKLASGEITNAPFVKGVARLAAEAGGEVILSTGMSTLDEVAEAVGWIAENGDPGLTILHCVSNYPAPAKDANLRAMETLAEAFGKPVGWSDHTLGDAVSLAAVARGAMVIEKHFTLDKAMPGPDHAMSLSPEELTGLIAGVRAVEASLGDGIKRPVEAEREIMVVARRSLYAARDIAAGAVIAAEDLIALRPGDGISAARHDAVVGRTAASDIAAGTKLDLFHFA</sequence>
<dbReference type="Gene3D" id="3.20.20.70">
    <property type="entry name" value="Aldolase class I"/>
    <property type="match status" value="1"/>
</dbReference>
<dbReference type="EMBL" id="JBHSLF010000024">
    <property type="protein sequence ID" value="MFC5344749.1"/>
    <property type="molecule type" value="Genomic_DNA"/>
</dbReference>
<dbReference type="PROSITE" id="PS50844">
    <property type="entry name" value="AFP_LIKE"/>
    <property type="match status" value="1"/>
</dbReference>
<gene>
    <name evidence="2" type="primary">neuB</name>
    <name evidence="2" type="ORF">ACFPIE_12565</name>
</gene>
<evidence type="ECO:0000259" key="1">
    <source>
        <dbReference type="PROSITE" id="PS50844"/>
    </source>
</evidence>
<dbReference type="SUPFAM" id="SSF51569">
    <property type="entry name" value="Aldolase"/>
    <property type="match status" value="1"/>
</dbReference>
<comment type="caution">
    <text evidence="2">The sequence shown here is derived from an EMBL/GenBank/DDBJ whole genome shotgun (WGS) entry which is preliminary data.</text>
</comment>
<dbReference type="PANTHER" id="PTHR42966">
    <property type="entry name" value="N-ACETYLNEURAMINATE SYNTHASE"/>
    <property type="match status" value="1"/>
</dbReference>
<dbReference type="InterPro" id="IPR013132">
    <property type="entry name" value="PseI/NeuA/B-like_N"/>
</dbReference>
<evidence type="ECO:0000313" key="3">
    <source>
        <dbReference type="Proteomes" id="UP001596152"/>
    </source>
</evidence>
<name>A0ABW0FTG0_9CAUL</name>
<dbReference type="InterPro" id="IPR006190">
    <property type="entry name" value="SAF_AFP_Neu5Ac"/>
</dbReference>
<dbReference type="Gene3D" id="3.90.1210.10">
    <property type="entry name" value="Antifreeze-like/N-acetylneuraminic acid synthase C-terminal domain"/>
    <property type="match status" value="1"/>
</dbReference>
<dbReference type="InterPro" id="IPR013974">
    <property type="entry name" value="SAF"/>
</dbReference>
<dbReference type="InterPro" id="IPR036732">
    <property type="entry name" value="AFP_Neu5c_C_sf"/>
</dbReference>
<dbReference type="InterPro" id="IPR020007">
    <property type="entry name" value="NeuB/NeuA"/>
</dbReference>